<dbReference type="InterPro" id="IPR037473">
    <property type="entry name" value="Lcp-like"/>
</dbReference>
<dbReference type="GO" id="GO:0016491">
    <property type="term" value="F:oxidoreductase activity"/>
    <property type="evidence" value="ECO:0007669"/>
    <property type="project" value="InterPro"/>
</dbReference>
<dbReference type="Pfam" id="PF09995">
    <property type="entry name" value="MPAB_Lcp_cat"/>
    <property type="match status" value="1"/>
</dbReference>
<proteinExistence type="predicted"/>
<dbReference type="PATRIC" id="fig|1280946.3.peg.1642"/>
<dbReference type="AlphaFoldDB" id="A0A062UE45"/>
<dbReference type="Proteomes" id="UP000027037">
    <property type="component" value="Unassembled WGS sequence"/>
</dbReference>
<protein>
    <recommendedName>
        <fullName evidence="1">ER-bound oxygenase mpaB/mpaB'/Rubber oxygenase catalytic domain-containing protein</fullName>
    </recommendedName>
</protein>
<dbReference type="PANTHER" id="PTHR37539:SF1">
    <property type="entry name" value="ER-BOUND OXYGENASE MPAB_MPAB'_RUBBER OXYGENASE CATALYTIC DOMAIN-CONTAINING PROTEIN"/>
    <property type="match status" value="1"/>
</dbReference>
<evidence type="ECO:0000259" key="1">
    <source>
        <dbReference type="Pfam" id="PF09995"/>
    </source>
</evidence>
<comment type="caution">
    <text evidence="2">The sequence shown here is derived from an EMBL/GenBank/DDBJ whole genome shotgun (WGS) entry which is preliminary data.</text>
</comment>
<keyword evidence="3" id="KW-1185">Reference proteome</keyword>
<accession>A0A062UE45</accession>
<dbReference type="eggNOG" id="ENOG502Z8BV">
    <property type="taxonomic scope" value="Bacteria"/>
</dbReference>
<feature type="domain" description="ER-bound oxygenase mpaB/mpaB'/Rubber oxygenase catalytic" evidence="1">
    <location>
        <begin position="145"/>
        <end position="370"/>
    </location>
</feature>
<sequence>MQTSLEHVHERIEGQKMALPMMYGDVDFSQTPERYTENIAESSMASYADKFPVPPAEMRERVKAYTMLGDVTADAYASLMATYGFKRLVEMLTTACDKGLEAVPDAPPQLVALIEEMETKPDWLDMDLVREGARLNRLPMSVTAPWMIRGAFLATFLNKYTALPMALTGTLSHASASRRVNETATFFTVTTLPGALEPRGEGFKAAAMVRLMHSMVRFNVMRRMRNVWDISVYGIPVPQVDQMPAGLIDVFLLSYQMLEEGRTEFTPDERAQLEFSRYRCYLLGLPEDLLMDTPQGIVDIMNARSASIRSGFDDETCGSLVRATLATYLPPNRSLGNRIRNALERRLARLVLVKQFLGGDSKVAREMGVPVQPLDYVIATVLFPYIAMKMGLYKAARSIPGVRGLMERHLTAKIHRLLKRYGHAEFTSDAEAYRPAVKAAA</sequence>
<evidence type="ECO:0000313" key="2">
    <source>
        <dbReference type="EMBL" id="KCZ54869.1"/>
    </source>
</evidence>
<dbReference type="STRING" id="1280946.HY29_13160"/>
<dbReference type="EMBL" id="AWFF01000033">
    <property type="protein sequence ID" value="KCZ54869.1"/>
    <property type="molecule type" value="Genomic_DNA"/>
</dbReference>
<name>A0A062UE45_9PROT</name>
<dbReference type="PANTHER" id="PTHR37539">
    <property type="entry name" value="SECRETED PROTEIN-RELATED"/>
    <property type="match status" value="1"/>
</dbReference>
<dbReference type="RefSeq" id="WP_034795395.1">
    <property type="nucleotide sequence ID" value="NZ_AWFF01000033.1"/>
</dbReference>
<dbReference type="InterPro" id="IPR018713">
    <property type="entry name" value="MPAB/Lcp_cat_dom"/>
</dbReference>
<evidence type="ECO:0000313" key="3">
    <source>
        <dbReference type="Proteomes" id="UP000027037"/>
    </source>
</evidence>
<gene>
    <name evidence="2" type="ORF">HY29_13160</name>
</gene>
<organism evidence="2 3">
    <name type="scientific">Hyphomonas beringensis</name>
    <dbReference type="NCBI Taxonomy" id="1280946"/>
    <lineage>
        <taxon>Bacteria</taxon>
        <taxon>Pseudomonadati</taxon>
        <taxon>Pseudomonadota</taxon>
        <taxon>Alphaproteobacteria</taxon>
        <taxon>Hyphomonadales</taxon>
        <taxon>Hyphomonadaceae</taxon>
        <taxon>Hyphomonas</taxon>
    </lineage>
</organism>
<reference evidence="2 3" key="1">
    <citation type="journal article" date="2014" name="Antonie Van Leeuwenhoek">
        <title>Hyphomonas beringensis sp. nov. and Hyphomonas chukchiensis sp. nov., isolated from surface seawater of the Bering Sea and Chukchi Sea.</title>
        <authorList>
            <person name="Li C."/>
            <person name="Lai Q."/>
            <person name="Li G."/>
            <person name="Dong C."/>
            <person name="Wang J."/>
            <person name="Liao Y."/>
            <person name="Shao Z."/>
        </authorList>
    </citation>
    <scope>NUCLEOTIDE SEQUENCE [LARGE SCALE GENOMIC DNA]</scope>
    <source>
        <strain evidence="2 3">25B14_1</strain>
    </source>
</reference>
<dbReference type="OrthoDB" id="7614910at2"/>